<evidence type="ECO:0000313" key="2">
    <source>
        <dbReference type="EMBL" id="MFD1534080.1"/>
    </source>
</evidence>
<evidence type="ECO:0000259" key="1">
    <source>
        <dbReference type="Pfam" id="PF13460"/>
    </source>
</evidence>
<protein>
    <submittedName>
        <fullName evidence="2">SDR family oxidoreductase</fullName>
    </submittedName>
</protein>
<dbReference type="Proteomes" id="UP001597145">
    <property type="component" value="Unassembled WGS sequence"/>
</dbReference>
<dbReference type="InterPro" id="IPR036291">
    <property type="entry name" value="NAD(P)-bd_dom_sf"/>
</dbReference>
<accession>A0ABW4FUS8</accession>
<name>A0ABW4FUS8_9PSEU</name>
<dbReference type="PANTHER" id="PTHR43162">
    <property type="match status" value="1"/>
</dbReference>
<keyword evidence="3" id="KW-1185">Reference proteome</keyword>
<dbReference type="Gene3D" id="3.40.50.720">
    <property type="entry name" value="NAD(P)-binding Rossmann-like Domain"/>
    <property type="match status" value="1"/>
</dbReference>
<feature type="domain" description="NAD(P)-binding" evidence="1">
    <location>
        <begin position="11"/>
        <end position="140"/>
    </location>
</feature>
<organism evidence="2 3">
    <name type="scientific">Pseudonocardia aurantiaca</name>
    <dbReference type="NCBI Taxonomy" id="75290"/>
    <lineage>
        <taxon>Bacteria</taxon>
        <taxon>Bacillati</taxon>
        <taxon>Actinomycetota</taxon>
        <taxon>Actinomycetes</taxon>
        <taxon>Pseudonocardiales</taxon>
        <taxon>Pseudonocardiaceae</taxon>
        <taxon>Pseudonocardia</taxon>
    </lineage>
</organism>
<proteinExistence type="predicted"/>
<sequence length="264" mass="28972">MTRPERVLVTGGSGVLGRDLVRRLQDRAEVRVLSRRPPQGPGFVQGDLETGEGLAAAVDGVDVIAHCASAADYRRPQRDVTQTRQLLAAVRGARPHLVYVSIVGVDQIPFGFFQAKLDSERLVEESGLPWTILRATEFHDLMLMFLMRLCMGPVAVVPRNALFQPVAPGDVAERMAELVTGPAAGRVPELGGPKVESMADLMRSYLDTVQRRRSIIEVPLWGRLGTWFGVGGQLITDGDRGTVPFADYLHARITSDGVLRHPYR</sequence>
<dbReference type="EMBL" id="JBHUCP010000028">
    <property type="protein sequence ID" value="MFD1534080.1"/>
    <property type="molecule type" value="Genomic_DNA"/>
</dbReference>
<dbReference type="InterPro" id="IPR016040">
    <property type="entry name" value="NAD(P)-bd_dom"/>
</dbReference>
<dbReference type="RefSeq" id="WP_343974049.1">
    <property type="nucleotide sequence ID" value="NZ_BAAAJG010000005.1"/>
</dbReference>
<reference evidence="3" key="1">
    <citation type="journal article" date="2019" name="Int. J. Syst. Evol. Microbiol.">
        <title>The Global Catalogue of Microorganisms (GCM) 10K type strain sequencing project: providing services to taxonomists for standard genome sequencing and annotation.</title>
        <authorList>
            <consortium name="The Broad Institute Genomics Platform"/>
            <consortium name="The Broad Institute Genome Sequencing Center for Infectious Disease"/>
            <person name="Wu L."/>
            <person name="Ma J."/>
        </authorList>
    </citation>
    <scope>NUCLEOTIDE SEQUENCE [LARGE SCALE GENOMIC DNA]</scope>
    <source>
        <strain evidence="3">JCM 12165</strain>
    </source>
</reference>
<comment type="caution">
    <text evidence="2">The sequence shown here is derived from an EMBL/GenBank/DDBJ whole genome shotgun (WGS) entry which is preliminary data.</text>
</comment>
<dbReference type="InterPro" id="IPR051604">
    <property type="entry name" value="Ergot_Alk_Oxidoreductase"/>
</dbReference>
<dbReference type="SUPFAM" id="SSF51735">
    <property type="entry name" value="NAD(P)-binding Rossmann-fold domains"/>
    <property type="match status" value="1"/>
</dbReference>
<evidence type="ECO:0000313" key="3">
    <source>
        <dbReference type="Proteomes" id="UP001597145"/>
    </source>
</evidence>
<gene>
    <name evidence="2" type="ORF">ACFSCY_32150</name>
</gene>
<dbReference type="PANTHER" id="PTHR43162:SF1">
    <property type="entry name" value="PRESTALK A DIFFERENTIATION PROTEIN A"/>
    <property type="match status" value="1"/>
</dbReference>
<dbReference type="Pfam" id="PF13460">
    <property type="entry name" value="NAD_binding_10"/>
    <property type="match status" value="1"/>
</dbReference>